<keyword evidence="1" id="KW-0732">Signal</keyword>
<organism evidence="3 4">
    <name type="scientific">Trichlorobacter lovleyi (strain ATCC BAA-1151 / DSM 17278 / SZ)</name>
    <name type="common">Geobacter lovleyi</name>
    <dbReference type="NCBI Taxonomy" id="398767"/>
    <lineage>
        <taxon>Bacteria</taxon>
        <taxon>Pseudomonadati</taxon>
        <taxon>Thermodesulfobacteriota</taxon>
        <taxon>Desulfuromonadia</taxon>
        <taxon>Geobacterales</taxon>
        <taxon>Geobacteraceae</taxon>
        <taxon>Trichlorobacter</taxon>
    </lineage>
</organism>
<accession>B3E303</accession>
<evidence type="ECO:0000313" key="4">
    <source>
        <dbReference type="Proteomes" id="UP000002420"/>
    </source>
</evidence>
<dbReference type="KEGG" id="glo:Glov_3562"/>
<dbReference type="Pfam" id="PF13511">
    <property type="entry name" value="DUF4124"/>
    <property type="match status" value="1"/>
</dbReference>
<dbReference type="AlphaFoldDB" id="B3E303"/>
<dbReference type="InterPro" id="IPR025392">
    <property type="entry name" value="DUF4124"/>
</dbReference>
<evidence type="ECO:0000259" key="2">
    <source>
        <dbReference type="Pfam" id="PF13511"/>
    </source>
</evidence>
<evidence type="ECO:0000256" key="1">
    <source>
        <dbReference type="SAM" id="SignalP"/>
    </source>
</evidence>
<reference evidence="3 4" key="1">
    <citation type="submission" date="2008-05" db="EMBL/GenBank/DDBJ databases">
        <title>Complete sequence of chromosome of Geobacter lovleyi SZ.</title>
        <authorList>
            <consortium name="US DOE Joint Genome Institute"/>
            <person name="Lucas S."/>
            <person name="Copeland A."/>
            <person name="Lapidus A."/>
            <person name="Glavina del Rio T."/>
            <person name="Dalin E."/>
            <person name="Tice H."/>
            <person name="Bruce D."/>
            <person name="Goodwin L."/>
            <person name="Pitluck S."/>
            <person name="Chertkov O."/>
            <person name="Meincke L."/>
            <person name="Brettin T."/>
            <person name="Detter J.C."/>
            <person name="Han C."/>
            <person name="Tapia R."/>
            <person name="Kuske C.R."/>
            <person name="Schmutz J."/>
            <person name="Larimer F."/>
            <person name="Land M."/>
            <person name="Hauser L."/>
            <person name="Kyrpides N."/>
            <person name="Mikhailova N."/>
            <person name="Sung Y."/>
            <person name="Fletcher K.E."/>
            <person name="Ritalahti K.M."/>
            <person name="Loeffler F.E."/>
            <person name="Richardson P."/>
        </authorList>
    </citation>
    <scope>NUCLEOTIDE SEQUENCE [LARGE SCALE GENOMIC DNA]</scope>
    <source>
        <strain evidence="4">ATCC BAA-1151 / DSM 17278 / SZ</strain>
    </source>
</reference>
<dbReference type="Proteomes" id="UP000002420">
    <property type="component" value="Chromosome"/>
</dbReference>
<dbReference type="OrthoDB" id="5396866at2"/>
<evidence type="ECO:0000313" key="3">
    <source>
        <dbReference type="EMBL" id="ACD97263.1"/>
    </source>
</evidence>
<dbReference type="RefSeq" id="WP_012471581.1">
    <property type="nucleotide sequence ID" value="NC_010814.1"/>
</dbReference>
<name>B3E303_TRIL1</name>
<dbReference type="eggNOG" id="ENOG50331J0">
    <property type="taxonomic scope" value="Bacteria"/>
</dbReference>
<gene>
    <name evidence="3" type="ordered locus">Glov_3562</name>
</gene>
<sequence>MKKLILFLLLLAPAAHAETYQWTDSAGTIHFSDSLLEVPASYRKSAKALGISTSPASAVAPPTASQGNNDFSGVDALKERMLQDQGVMEQIRALQNDPEMQALLSNPDIIRAVQSGDYSVLVNHPAFLRLLNNPRVKEIGKRMQ</sequence>
<dbReference type="HOGENOM" id="CLU_1793722_0_0_7"/>
<protein>
    <recommendedName>
        <fullName evidence="2">DUF4124 domain-containing protein</fullName>
    </recommendedName>
</protein>
<dbReference type="STRING" id="398767.Glov_3562"/>
<feature type="signal peptide" evidence="1">
    <location>
        <begin position="1"/>
        <end position="17"/>
    </location>
</feature>
<proteinExistence type="predicted"/>
<dbReference type="EMBL" id="CP001089">
    <property type="protein sequence ID" value="ACD97263.1"/>
    <property type="molecule type" value="Genomic_DNA"/>
</dbReference>
<keyword evidence="4" id="KW-1185">Reference proteome</keyword>
<feature type="chain" id="PRO_5002787544" description="DUF4124 domain-containing protein" evidence="1">
    <location>
        <begin position="18"/>
        <end position="144"/>
    </location>
</feature>
<feature type="domain" description="DUF4124" evidence="2">
    <location>
        <begin position="6"/>
        <end position="65"/>
    </location>
</feature>